<gene>
    <name evidence="2" type="ORF">AWC12_09910</name>
</gene>
<proteinExistence type="predicted"/>
<dbReference type="Gene3D" id="3.40.1000.10">
    <property type="entry name" value="Mog1/PsbP, alpha/beta/alpha sandwich"/>
    <property type="match status" value="1"/>
</dbReference>
<evidence type="ECO:0000256" key="1">
    <source>
        <dbReference type="ARBA" id="ARBA00022729"/>
    </source>
</evidence>
<comment type="caution">
    <text evidence="2">The sequence shown here is derived from an EMBL/GenBank/DDBJ whole genome shotgun (WGS) entry which is preliminary data.</text>
</comment>
<organism evidence="2 3">
    <name type="scientific">Mycolicibacterium iranicum</name>
    <name type="common">Mycobacterium iranicum</name>
    <dbReference type="NCBI Taxonomy" id="912594"/>
    <lineage>
        <taxon>Bacteria</taxon>
        <taxon>Bacillati</taxon>
        <taxon>Actinomycetota</taxon>
        <taxon>Actinomycetes</taxon>
        <taxon>Mycobacteriales</taxon>
        <taxon>Mycobacteriaceae</taxon>
        <taxon>Mycolicibacterium</taxon>
    </lineage>
</organism>
<evidence type="ECO:0000313" key="2">
    <source>
        <dbReference type="EMBL" id="ORV89706.1"/>
    </source>
</evidence>
<sequence>MTNWTTLFGATAASALLLTGCSQNITGTAVTAVAGAGDISAAGGDEAQCTTVDAPLDDIPSEDDSEPLLRIPVPDGWERNSMMDSEIIRYTIVSTDLISNDFAPNAVVTLESVRGIEAPEDVFEENRANLENGLGAFDLKPVSNTTCGLPSETTHYVAPPMGPAPERPIIMHAVVAEDRGSTFLATLTIQTTNPTDPRYVADSQEIIDGFQMLVPGS</sequence>
<dbReference type="Proteomes" id="UP000193622">
    <property type="component" value="Unassembled WGS sequence"/>
</dbReference>
<protein>
    <recommendedName>
        <fullName evidence="4">Lipoprotein LpqN</fullName>
    </recommendedName>
</protein>
<reference evidence="2 3" key="1">
    <citation type="submission" date="2016-01" db="EMBL/GenBank/DDBJ databases">
        <title>The new phylogeny of the genus Mycobacterium.</title>
        <authorList>
            <person name="Tarcisio F."/>
            <person name="Conor M."/>
            <person name="Antonella G."/>
            <person name="Elisabetta G."/>
            <person name="Giulia F.S."/>
            <person name="Sara T."/>
            <person name="Anna F."/>
            <person name="Clotilde B."/>
            <person name="Roberto B."/>
            <person name="Veronica D.S."/>
            <person name="Fabio R."/>
            <person name="Monica P."/>
            <person name="Olivier J."/>
            <person name="Enrico T."/>
            <person name="Nicola S."/>
        </authorList>
    </citation>
    <scope>NUCLEOTIDE SEQUENCE [LARGE SCALE GENOMIC DNA]</scope>
    <source>
        <strain evidence="2 3">DSM 45541</strain>
    </source>
</reference>
<evidence type="ECO:0008006" key="4">
    <source>
        <dbReference type="Google" id="ProtNLM"/>
    </source>
</evidence>
<evidence type="ECO:0000313" key="3">
    <source>
        <dbReference type="Proteomes" id="UP000193622"/>
    </source>
</evidence>
<accession>A0A1X1WSR9</accession>
<keyword evidence="1" id="KW-0732">Signal</keyword>
<dbReference type="Pfam" id="PF10738">
    <property type="entry name" value="Lpp-LpqN"/>
    <property type="match status" value="1"/>
</dbReference>
<name>A0A1X1WSR9_MYCIR</name>
<dbReference type="InterPro" id="IPR019674">
    <property type="entry name" value="Lipoprotein_LpqN/LpqT-like"/>
</dbReference>
<dbReference type="AlphaFoldDB" id="A0A1X1WSR9"/>
<dbReference type="EMBL" id="LQPC01000026">
    <property type="protein sequence ID" value="ORV89706.1"/>
    <property type="molecule type" value="Genomic_DNA"/>
</dbReference>
<dbReference type="RefSeq" id="WP_085173722.1">
    <property type="nucleotide sequence ID" value="NZ_LQPC01000026.1"/>
</dbReference>